<evidence type="ECO:0000313" key="2">
    <source>
        <dbReference type="Proteomes" id="UP000515908"/>
    </source>
</evidence>
<protein>
    <submittedName>
        <fullName evidence="1">Uncharacterized protein</fullName>
    </submittedName>
</protein>
<accession>A0A7G2CFH0</accession>
<proteinExistence type="predicted"/>
<reference evidence="1 2" key="1">
    <citation type="submission" date="2020-08" db="EMBL/GenBank/DDBJ databases">
        <authorList>
            <person name="Newling K."/>
            <person name="Davey J."/>
            <person name="Forrester S."/>
        </authorList>
    </citation>
    <scope>NUCLEOTIDE SEQUENCE [LARGE SCALE GENOMIC DNA]</scope>
    <source>
        <strain evidence="2">Crithidia deanei Carvalho (ATCC PRA-265)</strain>
    </source>
</reference>
<dbReference type="AlphaFoldDB" id="A0A7G2CFH0"/>
<name>A0A7G2CFH0_9TRYP</name>
<organism evidence="1 2">
    <name type="scientific">Angomonas deanei</name>
    <dbReference type="NCBI Taxonomy" id="59799"/>
    <lineage>
        <taxon>Eukaryota</taxon>
        <taxon>Discoba</taxon>
        <taxon>Euglenozoa</taxon>
        <taxon>Kinetoplastea</taxon>
        <taxon>Metakinetoplastina</taxon>
        <taxon>Trypanosomatida</taxon>
        <taxon>Trypanosomatidae</taxon>
        <taxon>Strigomonadinae</taxon>
        <taxon>Angomonas</taxon>
    </lineage>
</organism>
<gene>
    <name evidence="1" type="ORF">ADEAN_000557100</name>
</gene>
<sequence>MILAKNAITQKVFPARMQVLLKEICEKNRFQSHLFAEASEVYSRKVTAHSMTTPFWIPYSFHDDVIPQSKESPQFSSFLTKERNSVFAAVNAIFIEESDLFLFLTHHHLSPKHFEEVLHPSAQRAADVKSHFVFSKNAWSRVSCGSPAYAWLSSAFLPMEVQLAMGEALGDTLSRAGDRGQLGVTGKRDYMEYLMYPDPFAGAYRQNASTDIVWIDAYAVWEYRLNLHKDAFFIPIHANRTPSGYAKKSVKDALLSRLGGFYYNVDQLVGVL</sequence>
<dbReference type="EMBL" id="LR877154">
    <property type="protein sequence ID" value="CAD2218085.1"/>
    <property type="molecule type" value="Genomic_DNA"/>
</dbReference>
<dbReference type="VEuPathDB" id="TriTrypDB:ADEAN_000557100"/>
<evidence type="ECO:0000313" key="1">
    <source>
        <dbReference type="EMBL" id="CAD2218085.1"/>
    </source>
</evidence>
<keyword evidence="2" id="KW-1185">Reference proteome</keyword>
<dbReference type="Proteomes" id="UP000515908">
    <property type="component" value="Chromosome 10"/>
</dbReference>